<dbReference type="AlphaFoldDB" id="A0A7V7G364"/>
<feature type="coiled-coil region" evidence="1">
    <location>
        <begin position="127"/>
        <end position="201"/>
    </location>
</feature>
<organism evidence="3 4">
    <name type="scientific">Billgrantia pellis</name>
    <dbReference type="NCBI Taxonomy" id="2606936"/>
    <lineage>
        <taxon>Bacteria</taxon>
        <taxon>Pseudomonadati</taxon>
        <taxon>Pseudomonadota</taxon>
        <taxon>Gammaproteobacteria</taxon>
        <taxon>Oceanospirillales</taxon>
        <taxon>Halomonadaceae</taxon>
        <taxon>Billgrantia</taxon>
    </lineage>
</organism>
<proteinExistence type="predicted"/>
<accession>A0A7V7G364</accession>
<gene>
    <name evidence="3" type="ORF">F0A17_01070</name>
</gene>
<evidence type="ECO:0000259" key="2">
    <source>
        <dbReference type="Pfam" id="PF18733"/>
    </source>
</evidence>
<feature type="domain" description="LA2681-like HEPN" evidence="2">
    <location>
        <begin position="4"/>
        <end position="140"/>
    </location>
</feature>
<sequence>MEDFSYTINNLKTSHYKNSFRIFYSLLDKIAYFIYRFFDLGPIDNDGRVSFINIFVNTSGKTSKPNKALENSKNPFIHALFFILKDIRELKSYTNISKWVDPDVASYDEIRNAMEHRSLKIVDDFGKESVSRDYRLHENEVEKVKEEIRLLRCDIEGIFPKIREAKQSGEVNKRKEAETEKSSLESQVDVLQKKLHEKEKLSSHSVLVSITEFERRLKGLAKLCRNSLMYLSLAIEFEESQKESDGLVIPREVPLK</sequence>
<reference evidence="3 4" key="1">
    <citation type="submission" date="2019-08" db="EMBL/GenBank/DDBJ databases">
        <title>Bioinformatics analysis of the strain L3 and L5.</title>
        <authorList>
            <person name="Li X."/>
        </authorList>
    </citation>
    <scope>NUCLEOTIDE SEQUENCE [LARGE SCALE GENOMIC DNA]</scope>
    <source>
        <strain evidence="3 4">L5</strain>
    </source>
</reference>
<evidence type="ECO:0000313" key="4">
    <source>
        <dbReference type="Proteomes" id="UP000486760"/>
    </source>
</evidence>
<dbReference type="EMBL" id="VTPY01000001">
    <property type="protein sequence ID" value="KAA0014743.1"/>
    <property type="molecule type" value="Genomic_DNA"/>
</dbReference>
<protein>
    <recommendedName>
        <fullName evidence="2">LA2681-like HEPN domain-containing protein</fullName>
    </recommendedName>
</protein>
<name>A0A7V7G364_9GAMM</name>
<comment type="caution">
    <text evidence="3">The sequence shown here is derived from an EMBL/GenBank/DDBJ whole genome shotgun (WGS) entry which is preliminary data.</text>
</comment>
<keyword evidence="1" id="KW-0175">Coiled coil</keyword>
<dbReference type="Pfam" id="PF18733">
    <property type="entry name" value="HEPN_LA2681"/>
    <property type="match status" value="1"/>
</dbReference>
<dbReference type="Proteomes" id="UP000486760">
    <property type="component" value="Unassembled WGS sequence"/>
</dbReference>
<evidence type="ECO:0000256" key="1">
    <source>
        <dbReference type="SAM" id="Coils"/>
    </source>
</evidence>
<dbReference type="InterPro" id="IPR040826">
    <property type="entry name" value="HEPN_LA2681"/>
</dbReference>
<keyword evidence="4" id="KW-1185">Reference proteome</keyword>
<evidence type="ECO:0000313" key="3">
    <source>
        <dbReference type="EMBL" id="KAA0014743.1"/>
    </source>
</evidence>